<dbReference type="EMBL" id="RSDZ01000082">
    <property type="protein sequence ID" value="RXG44481.1"/>
    <property type="molecule type" value="Genomic_DNA"/>
</dbReference>
<evidence type="ECO:0000256" key="1">
    <source>
        <dbReference type="SAM" id="MobiDB-lite"/>
    </source>
</evidence>
<dbReference type="GO" id="GO:0006285">
    <property type="term" value="P:base-excision repair, AP site formation"/>
    <property type="evidence" value="ECO:0007669"/>
    <property type="project" value="UniProtKB-ARBA"/>
</dbReference>
<evidence type="ECO:0000313" key="4">
    <source>
        <dbReference type="Proteomes" id="UP000288725"/>
    </source>
</evidence>
<name>A0A444RTL3_VERDA</name>
<feature type="compositionally biased region" description="Low complexity" evidence="1">
    <location>
        <begin position="1"/>
        <end position="23"/>
    </location>
</feature>
<evidence type="ECO:0000313" key="3">
    <source>
        <dbReference type="EMBL" id="RXG44481.1"/>
    </source>
</evidence>
<sequence>MSRVTRASARQAAATSTPKATSPLRSQARRANIKAEPTDEKPSKRKKTTKSSTKASSKRIKTEDDDDDDALPATPAKRVKKDPSEDDAPAAKPNVSPSGALPNALQAKKLKAFAQFSAKSPFPDFAHPTAEEAKLAHRILTSLHGARTRPDTVKAPTSRAGCGDSPSVLDALVRTILSQNTSDANSTRAKRSMDAVYGGSDAWAAIAAGGAPKLQEAIKCGGLAAVKSKVILGILAQAKARYGAYSLDHMFDRTDDEAMRELLAFQGVGPKTASCVLLFCLRRESFAVDTHVWRITGLLGWRPQSASRDETYAHLDVRIPDEDKYGLHILLVKHGKVCDECKAGGKNLGKCALRKAFRDKAKGVAGASPALPQDEDGDGPHQDKDWDGDAKEETKEKVKEEVKDQDEES</sequence>
<dbReference type="SUPFAM" id="SSF48150">
    <property type="entry name" value="DNA-glycosylase"/>
    <property type="match status" value="1"/>
</dbReference>
<dbReference type="CDD" id="cd00056">
    <property type="entry name" value="ENDO3c"/>
    <property type="match status" value="1"/>
</dbReference>
<dbReference type="Pfam" id="PF00730">
    <property type="entry name" value="HhH-GPD"/>
    <property type="match status" value="1"/>
</dbReference>
<dbReference type="InterPro" id="IPR011257">
    <property type="entry name" value="DNA_glycosylase"/>
</dbReference>
<evidence type="ECO:0000259" key="2">
    <source>
        <dbReference type="SMART" id="SM00478"/>
    </source>
</evidence>
<dbReference type="Gene3D" id="1.10.340.30">
    <property type="entry name" value="Hypothetical protein, domain 2"/>
    <property type="match status" value="1"/>
</dbReference>
<dbReference type="SMART" id="SM00478">
    <property type="entry name" value="ENDO3c"/>
    <property type="match status" value="1"/>
</dbReference>
<accession>A0A444RTL3</accession>
<dbReference type="PANTHER" id="PTHR47203">
    <property type="match status" value="1"/>
</dbReference>
<feature type="region of interest" description="Disordered" evidence="1">
    <location>
        <begin position="1"/>
        <end position="101"/>
    </location>
</feature>
<dbReference type="PANTHER" id="PTHR47203:SF1">
    <property type="entry name" value="HYPOTHETICAL BASE EXCISION DNA REPAIR PROTEIN (EUROFUNG)"/>
    <property type="match status" value="1"/>
</dbReference>
<comment type="caution">
    <text evidence="3">The sequence shown here is derived from an EMBL/GenBank/DDBJ whole genome shotgun (WGS) entry which is preliminary data.</text>
</comment>
<feature type="domain" description="HhH-GPD" evidence="2">
    <location>
        <begin position="177"/>
        <end position="337"/>
    </location>
</feature>
<feature type="region of interest" description="Disordered" evidence="1">
    <location>
        <begin position="363"/>
        <end position="409"/>
    </location>
</feature>
<organism evidence="3 4">
    <name type="scientific">Verticillium dahliae</name>
    <name type="common">Verticillium wilt</name>
    <dbReference type="NCBI Taxonomy" id="27337"/>
    <lineage>
        <taxon>Eukaryota</taxon>
        <taxon>Fungi</taxon>
        <taxon>Dikarya</taxon>
        <taxon>Ascomycota</taxon>
        <taxon>Pezizomycotina</taxon>
        <taxon>Sordariomycetes</taxon>
        <taxon>Hypocreomycetidae</taxon>
        <taxon>Glomerellales</taxon>
        <taxon>Plectosphaerellaceae</taxon>
        <taxon>Verticillium</taxon>
    </lineage>
</organism>
<dbReference type="InterPro" id="IPR003265">
    <property type="entry name" value="HhH-GPD_domain"/>
</dbReference>
<dbReference type="Proteomes" id="UP000288725">
    <property type="component" value="Chromosome 4"/>
</dbReference>
<dbReference type="GO" id="GO:0000702">
    <property type="term" value="F:oxidized base lesion DNA N-glycosylase activity"/>
    <property type="evidence" value="ECO:0007669"/>
    <property type="project" value="UniProtKB-ARBA"/>
</dbReference>
<dbReference type="Gene3D" id="1.10.1670.10">
    <property type="entry name" value="Helix-hairpin-Helix base-excision DNA repair enzymes (C-terminal)"/>
    <property type="match status" value="1"/>
</dbReference>
<reference evidence="3 4" key="1">
    <citation type="submission" date="2018-12" db="EMBL/GenBank/DDBJ databases">
        <title>Genome of Verticillium dahliae isolate Getta Getta.</title>
        <authorList>
            <person name="Gardiner D.M."/>
        </authorList>
    </citation>
    <scope>NUCLEOTIDE SEQUENCE [LARGE SCALE GENOMIC DNA]</scope>
    <source>
        <strain evidence="3 4">Getta Getta</strain>
    </source>
</reference>
<dbReference type="AlphaFoldDB" id="A0A444RTL3"/>
<gene>
    <name evidence="3" type="ORF">VDGE_05093</name>
</gene>
<proteinExistence type="predicted"/>
<feature type="compositionally biased region" description="Basic and acidic residues" evidence="1">
    <location>
        <begin position="378"/>
        <end position="402"/>
    </location>
</feature>
<protein>
    <recommendedName>
        <fullName evidence="2">HhH-GPD domain-containing protein</fullName>
    </recommendedName>
</protein>
<dbReference type="InterPro" id="IPR023170">
    <property type="entry name" value="HhH_base_excis_C"/>
</dbReference>